<name>A0A3N4KYZ2_9PEZI</name>
<proteinExistence type="predicted"/>
<dbReference type="InterPro" id="IPR001214">
    <property type="entry name" value="SET_dom"/>
</dbReference>
<protein>
    <submittedName>
        <fullName evidence="3">SET domain-containing protein</fullName>
    </submittedName>
</protein>
<sequence>MEEGEGQEIMASLEQDCWIRLNANAPWNDTGEGLFSTREIEMGHLIYTEFPETIVNHLDPKYRDNAGDGIDLLYFCRSSLTREKYDEELKYTLLGKNTADMLVKKRKGGIFDWTTELEMLSVKPTWVNHSCVPNMYRIDSNDLITGRLKCQFFALRDISEGEELTIAYEDVVAWESVSTRRAFLGREYGFFCRCLRCAEEAELRDMEPLRPAHMNLSLQIRNDSRQMDGAGDHDNSRSPKTQDYKLPKTYSEDYLHLRHSKALSSSRGRTRLRLKSLFAGLRDRFNKSDIAENTLAMDSHDSLERLDEEEELTGAVAQPGLPLSIREQKRKENSTV</sequence>
<dbReference type="STRING" id="1392247.A0A3N4KYZ2"/>
<dbReference type="OrthoDB" id="265717at2759"/>
<dbReference type="PROSITE" id="PS50280">
    <property type="entry name" value="SET"/>
    <property type="match status" value="1"/>
</dbReference>
<gene>
    <name evidence="3" type="ORF">P167DRAFT_378692</name>
</gene>
<dbReference type="SUPFAM" id="SSF82199">
    <property type="entry name" value="SET domain"/>
    <property type="match status" value="1"/>
</dbReference>
<dbReference type="EMBL" id="ML119111">
    <property type="protein sequence ID" value="RPB15793.1"/>
    <property type="molecule type" value="Genomic_DNA"/>
</dbReference>
<dbReference type="AlphaFoldDB" id="A0A3N4KYZ2"/>
<dbReference type="InterPro" id="IPR046341">
    <property type="entry name" value="SET_dom_sf"/>
</dbReference>
<evidence type="ECO:0000256" key="1">
    <source>
        <dbReference type="SAM" id="MobiDB-lite"/>
    </source>
</evidence>
<accession>A0A3N4KYZ2</accession>
<dbReference type="InParanoid" id="A0A3N4KYZ2"/>
<keyword evidence="4" id="KW-1185">Reference proteome</keyword>
<dbReference type="Gene3D" id="2.170.270.10">
    <property type="entry name" value="SET domain"/>
    <property type="match status" value="1"/>
</dbReference>
<evidence type="ECO:0000313" key="4">
    <source>
        <dbReference type="Proteomes" id="UP000277580"/>
    </source>
</evidence>
<dbReference type="PANTHER" id="PTHR12197">
    <property type="entry name" value="HISTONE-LYSINE N-METHYLTRANSFERASE SMYD"/>
    <property type="match status" value="1"/>
</dbReference>
<dbReference type="Proteomes" id="UP000277580">
    <property type="component" value="Unassembled WGS sequence"/>
</dbReference>
<feature type="region of interest" description="Disordered" evidence="1">
    <location>
        <begin position="312"/>
        <end position="336"/>
    </location>
</feature>
<dbReference type="CDD" id="cd20071">
    <property type="entry name" value="SET_SMYD"/>
    <property type="match status" value="1"/>
</dbReference>
<dbReference type="InterPro" id="IPR050869">
    <property type="entry name" value="H3K4_H4K5_MeTrfase"/>
</dbReference>
<evidence type="ECO:0000259" key="2">
    <source>
        <dbReference type="PROSITE" id="PS50280"/>
    </source>
</evidence>
<feature type="region of interest" description="Disordered" evidence="1">
    <location>
        <begin position="225"/>
        <end position="245"/>
    </location>
</feature>
<evidence type="ECO:0000313" key="3">
    <source>
        <dbReference type="EMBL" id="RPB15793.1"/>
    </source>
</evidence>
<dbReference type="Pfam" id="PF00856">
    <property type="entry name" value="SET"/>
    <property type="match status" value="1"/>
</dbReference>
<feature type="domain" description="SET" evidence="2">
    <location>
        <begin position="17"/>
        <end position="169"/>
    </location>
</feature>
<reference evidence="3 4" key="1">
    <citation type="journal article" date="2018" name="Nat. Ecol. Evol.">
        <title>Pezizomycetes genomes reveal the molecular basis of ectomycorrhizal truffle lifestyle.</title>
        <authorList>
            <person name="Murat C."/>
            <person name="Payen T."/>
            <person name="Noel B."/>
            <person name="Kuo A."/>
            <person name="Morin E."/>
            <person name="Chen J."/>
            <person name="Kohler A."/>
            <person name="Krizsan K."/>
            <person name="Balestrini R."/>
            <person name="Da Silva C."/>
            <person name="Montanini B."/>
            <person name="Hainaut M."/>
            <person name="Levati E."/>
            <person name="Barry K.W."/>
            <person name="Belfiori B."/>
            <person name="Cichocki N."/>
            <person name="Clum A."/>
            <person name="Dockter R.B."/>
            <person name="Fauchery L."/>
            <person name="Guy J."/>
            <person name="Iotti M."/>
            <person name="Le Tacon F."/>
            <person name="Lindquist E.A."/>
            <person name="Lipzen A."/>
            <person name="Malagnac F."/>
            <person name="Mello A."/>
            <person name="Molinier V."/>
            <person name="Miyauchi S."/>
            <person name="Poulain J."/>
            <person name="Riccioni C."/>
            <person name="Rubini A."/>
            <person name="Sitrit Y."/>
            <person name="Splivallo R."/>
            <person name="Traeger S."/>
            <person name="Wang M."/>
            <person name="Zifcakova L."/>
            <person name="Wipf D."/>
            <person name="Zambonelli A."/>
            <person name="Paolocci F."/>
            <person name="Nowrousian M."/>
            <person name="Ottonello S."/>
            <person name="Baldrian P."/>
            <person name="Spatafora J.W."/>
            <person name="Henrissat B."/>
            <person name="Nagy L.G."/>
            <person name="Aury J.M."/>
            <person name="Wincker P."/>
            <person name="Grigoriev I.V."/>
            <person name="Bonfante P."/>
            <person name="Martin F.M."/>
        </authorList>
    </citation>
    <scope>NUCLEOTIDE SEQUENCE [LARGE SCALE GENOMIC DNA]</scope>
    <source>
        <strain evidence="3 4">CCBAS932</strain>
    </source>
</reference>
<organism evidence="3 4">
    <name type="scientific">Morchella conica CCBAS932</name>
    <dbReference type="NCBI Taxonomy" id="1392247"/>
    <lineage>
        <taxon>Eukaryota</taxon>
        <taxon>Fungi</taxon>
        <taxon>Dikarya</taxon>
        <taxon>Ascomycota</taxon>
        <taxon>Pezizomycotina</taxon>
        <taxon>Pezizomycetes</taxon>
        <taxon>Pezizales</taxon>
        <taxon>Morchellaceae</taxon>
        <taxon>Morchella</taxon>
    </lineage>
</organism>
<feature type="compositionally biased region" description="Basic and acidic residues" evidence="1">
    <location>
        <begin position="326"/>
        <end position="336"/>
    </location>
</feature>